<dbReference type="GO" id="GO:0008932">
    <property type="term" value="F:lytic endotransglycosylase activity"/>
    <property type="evidence" value="ECO:0007669"/>
    <property type="project" value="UniProtKB-UniRule"/>
</dbReference>
<gene>
    <name evidence="7" type="primary">mltG</name>
    <name evidence="8" type="ORF">A2319_03585</name>
</gene>
<evidence type="ECO:0000313" key="9">
    <source>
        <dbReference type="Proteomes" id="UP000176420"/>
    </source>
</evidence>
<comment type="similarity">
    <text evidence="7">Belongs to the transglycosylase MltG family.</text>
</comment>
<dbReference type="InterPro" id="IPR003770">
    <property type="entry name" value="MLTG-like"/>
</dbReference>
<keyword evidence="2 7" id="KW-0812">Transmembrane</keyword>
<keyword evidence="3 7" id="KW-1133">Transmembrane helix</keyword>
<evidence type="ECO:0000256" key="6">
    <source>
        <dbReference type="ARBA" id="ARBA00023316"/>
    </source>
</evidence>
<dbReference type="GO" id="GO:0071555">
    <property type="term" value="P:cell wall organization"/>
    <property type="evidence" value="ECO:0007669"/>
    <property type="project" value="UniProtKB-KW"/>
</dbReference>
<proteinExistence type="inferred from homology"/>
<evidence type="ECO:0000256" key="4">
    <source>
        <dbReference type="ARBA" id="ARBA00023136"/>
    </source>
</evidence>
<comment type="catalytic activity">
    <reaction evidence="7">
        <text>a peptidoglycan chain = a peptidoglycan chain with N-acetyl-1,6-anhydromuramyl-[peptide] at the reducing end + a peptidoglycan chain with N-acetylglucosamine at the non-reducing end.</text>
        <dbReference type="EC" id="4.2.2.29"/>
    </reaction>
</comment>
<evidence type="ECO:0000256" key="1">
    <source>
        <dbReference type="ARBA" id="ARBA00022475"/>
    </source>
</evidence>
<dbReference type="Gene3D" id="3.30.1490.480">
    <property type="entry name" value="Endolytic murein transglycosylase"/>
    <property type="match status" value="1"/>
</dbReference>
<keyword evidence="1 7" id="KW-1003">Cell membrane</keyword>
<dbReference type="EC" id="4.2.2.29" evidence="7"/>
<reference evidence="8 9" key="1">
    <citation type="journal article" date="2016" name="Nat. Commun.">
        <title>Thousands of microbial genomes shed light on interconnected biogeochemical processes in an aquifer system.</title>
        <authorList>
            <person name="Anantharaman K."/>
            <person name="Brown C.T."/>
            <person name="Hug L.A."/>
            <person name="Sharon I."/>
            <person name="Castelle C.J."/>
            <person name="Probst A.J."/>
            <person name="Thomas B.C."/>
            <person name="Singh A."/>
            <person name="Wilkins M.J."/>
            <person name="Karaoz U."/>
            <person name="Brodie E.L."/>
            <person name="Williams K.H."/>
            <person name="Hubbard S.S."/>
            <person name="Banfield J.F."/>
        </authorList>
    </citation>
    <scope>NUCLEOTIDE SEQUENCE [LARGE SCALE GENOMIC DNA]</scope>
</reference>
<evidence type="ECO:0000256" key="5">
    <source>
        <dbReference type="ARBA" id="ARBA00023239"/>
    </source>
</evidence>
<comment type="subcellular location">
    <subcellularLocation>
        <location evidence="7">Cell membrane</location>
        <topology evidence="7">Single-pass membrane protein</topology>
    </subcellularLocation>
</comment>
<evidence type="ECO:0000256" key="2">
    <source>
        <dbReference type="ARBA" id="ARBA00022692"/>
    </source>
</evidence>
<organism evidence="8 9">
    <name type="scientific">Candidatus Kerfeldbacteria bacterium RIFOXYB2_FULL_38_14</name>
    <dbReference type="NCBI Taxonomy" id="1798547"/>
    <lineage>
        <taxon>Bacteria</taxon>
        <taxon>Candidatus Kerfeldiibacteriota</taxon>
    </lineage>
</organism>
<dbReference type="EMBL" id="MHKI01000003">
    <property type="protein sequence ID" value="OGY88244.1"/>
    <property type="molecule type" value="Genomic_DNA"/>
</dbReference>
<keyword evidence="5 7" id="KW-0456">Lyase</keyword>
<dbReference type="Pfam" id="PF02618">
    <property type="entry name" value="YceG"/>
    <property type="match status" value="1"/>
</dbReference>
<protein>
    <recommendedName>
        <fullName evidence="7">Endolytic murein transglycosylase</fullName>
        <ecNumber evidence="7">4.2.2.29</ecNumber>
    </recommendedName>
    <alternativeName>
        <fullName evidence="7">Peptidoglycan lytic transglycosylase</fullName>
    </alternativeName>
    <alternativeName>
        <fullName evidence="7">Peptidoglycan polymerization terminase</fullName>
    </alternativeName>
</protein>
<dbReference type="HAMAP" id="MF_02065">
    <property type="entry name" value="MltG"/>
    <property type="match status" value="1"/>
</dbReference>
<dbReference type="AlphaFoldDB" id="A0A1G2BGF4"/>
<dbReference type="NCBIfam" id="TIGR00247">
    <property type="entry name" value="endolytic transglycosylase MltG"/>
    <property type="match status" value="1"/>
</dbReference>
<dbReference type="GO" id="GO:0005886">
    <property type="term" value="C:plasma membrane"/>
    <property type="evidence" value="ECO:0007669"/>
    <property type="project" value="UniProtKB-SubCell"/>
</dbReference>
<dbReference type="Proteomes" id="UP000176420">
    <property type="component" value="Unassembled WGS sequence"/>
</dbReference>
<comment type="function">
    <text evidence="7">Functions as a peptidoglycan terminase that cleaves nascent peptidoglycan strands endolytically to terminate their elongation.</text>
</comment>
<evidence type="ECO:0000256" key="7">
    <source>
        <dbReference type="HAMAP-Rule" id="MF_02065"/>
    </source>
</evidence>
<dbReference type="GO" id="GO:0009252">
    <property type="term" value="P:peptidoglycan biosynthetic process"/>
    <property type="evidence" value="ECO:0007669"/>
    <property type="project" value="UniProtKB-UniRule"/>
</dbReference>
<dbReference type="PANTHER" id="PTHR30518:SF2">
    <property type="entry name" value="ENDOLYTIC MUREIN TRANSGLYCOSYLASE"/>
    <property type="match status" value="1"/>
</dbReference>
<comment type="caution">
    <text evidence="8">The sequence shown here is derived from an EMBL/GenBank/DDBJ whole genome shotgun (WGS) entry which is preliminary data.</text>
</comment>
<evidence type="ECO:0000313" key="8">
    <source>
        <dbReference type="EMBL" id="OGY88244.1"/>
    </source>
</evidence>
<dbReference type="PANTHER" id="PTHR30518">
    <property type="entry name" value="ENDOLYTIC MUREIN TRANSGLYCOSYLASE"/>
    <property type="match status" value="1"/>
</dbReference>
<keyword evidence="6 7" id="KW-0961">Cell wall biogenesis/degradation</keyword>
<feature type="site" description="Important for catalytic activity" evidence="7">
    <location>
        <position position="229"/>
    </location>
</feature>
<name>A0A1G2BGF4_9BACT</name>
<keyword evidence="4 7" id="KW-0472">Membrane</keyword>
<feature type="transmembrane region" description="Helical" evidence="7">
    <location>
        <begin position="14"/>
        <end position="36"/>
    </location>
</feature>
<accession>A0A1G2BGF4</accession>
<sequence>MLSLPLKNPLSRKFIYIFFGTLVLLLMIIYFVWSLLVKTVALNTVEVTVPAGAGITKIAQTLKQNQVIKSKTIFILAAVVSGRASALQAGTYYFTQANTWQIITQLANGYADTREATVTLIEGWDRFDIQNELRLHQLDADGFNKAVISSNFPDIDQSLLAGKPLHTSWEGYLFPDTYRFFTYSNGEEIVNKMLQNFSSHLTPEMQQAISTSSYNFYQILTLASIVEKEVNTDQDRKIVAGIFLKRLQDDYYLESDATVNFITGHHTTRPNAQDLARDSLYNTYQHRGLPPGPICNPSLSSLLAVLFPQSSDYYFFLNTPEGDIVYAATYQEHLQNKNQYYND</sequence>
<evidence type="ECO:0000256" key="3">
    <source>
        <dbReference type="ARBA" id="ARBA00022989"/>
    </source>
</evidence>